<proteinExistence type="predicted"/>
<evidence type="ECO:0000313" key="2">
    <source>
        <dbReference type="Proteomes" id="UP000195402"/>
    </source>
</evidence>
<gene>
    <name evidence="1" type="ORF">BVC80_1807g27</name>
</gene>
<dbReference type="AlphaFoldDB" id="A0A200PXS3"/>
<reference evidence="1 2" key="1">
    <citation type="journal article" date="2017" name="Mol. Plant">
        <title>The Genome of Medicinal Plant Macleaya cordata Provides New Insights into Benzylisoquinoline Alkaloids Metabolism.</title>
        <authorList>
            <person name="Liu X."/>
            <person name="Liu Y."/>
            <person name="Huang P."/>
            <person name="Ma Y."/>
            <person name="Qing Z."/>
            <person name="Tang Q."/>
            <person name="Cao H."/>
            <person name="Cheng P."/>
            <person name="Zheng Y."/>
            <person name="Yuan Z."/>
            <person name="Zhou Y."/>
            <person name="Liu J."/>
            <person name="Tang Z."/>
            <person name="Zhuo Y."/>
            <person name="Zhang Y."/>
            <person name="Yu L."/>
            <person name="Huang J."/>
            <person name="Yang P."/>
            <person name="Peng Q."/>
            <person name="Zhang J."/>
            <person name="Jiang W."/>
            <person name="Zhang Z."/>
            <person name="Lin K."/>
            <person name="Ro D.K."/>
            <person name="Chen X."/>
            <person name="Xiong X."/>
            <person name="Shang Y."/>
            <person name="Huang S."/>
            <person name="Zeng J."/>
        </authorList>
    </citation>
    <scope>NUCLEOTIDE SEQUENCE [LARGE SCALE GENOMIC DNA]</scope>
    <source>
        <strain evidence="2">cv. BLH2017</strain>
        <tissue evidence="1">Root</tissue>
    </source>
</reference>
<accession>A0A200PXS3</accession>
<dbReference type="InParanoid" id="A0A200PXS3"/>
<dbReference type="Proteomes" id="UP000195402">
    <property type="component" value="Unassembled WGS sequence"/>
</dbReference>
<organism evidence="1 2">
    <name type="scientific">Macleaya cordata</name>
    <name type="common">Five-seeded plume-poppy</name>
    <name type="synonym">Bocconia cordata</name>
    <dbReference type="NCBI Taxonomy" id="56857"/>
    <lineage>
        <taxon>Eukaryota</taxon>
        <taxon>Viridiplantae</taxon>
        <taxon>Streptophyta</taxon>
        <taxon>Embryophyta</taxon>
        <taxon>Tracheophyta</taxon>
        <taxon>Spermatophyta</taxon>
        <taxon>Magnoliopsida</taxon>
        <taxon>Ranunculales</taxon>
        <taxon>Papaveraceae</taxon>
        <taxon>Papaveroideae</taxon>
        <taxon>Macleaya</taxon>
    </lineage>
</organism>
<sequence length="134" mass="15174">MANHKGKNVVPVIEPVGTLCNYTEEAINVLQARPMIREKIPSRFEYGNRRVAYLLWKHRFFPRMGLGRCHQGIIQPLRSRAAAPEGTYGLGYRPTKEEINQSRIEKGKKVQARNRGESCILLIGQNNPDTQSGS</sequence>
<evidence type="ECO:0000313" key="1">
    <source>
        <dbReference type="EMBL" id="OVA03049.1"/>
    </source>
</evidence>
<name>A0A200PXS3_MACCD</name>
<dbReference type="EMBL" id="MVGT01003871">
    <property type="protein sequence ID" value="OVA03049.1"/>
    <property type="molecule type" value="Genomic_DNA"/>
</dbReference>
<evidence type="ECO:0008006" key="3">
    <source>
        <dbReference type="Google" id="ProtNLM"/>
    </source>
</evidence>
<comment type="caution">
    <text evidence="1">The sequence shown here is derived from an EMBL/GenBank/DDBJ whole genome shotgun (WGS) entry which is preliminary data.</text>
</comment>
<protein>
    <recommendedName>
        <fullName evidence="3">G-patch domain</fullName>
    </recommendedName>
</protein>
<keyword evidence="2" id="KW-1185">Reference proteome</keyword>
<dbReference type="OrthoDB" id="1296195at2759"/>